<organism evidence="1 2">
    <name type="scientific">Ixodes persulcatus</name>
    <name type="common">Taiga tick</name>
    <dbReference type="NCBI Taxonomy" id="34615"/>
    <lineage>
        <taxon>Eukaryota</taxon>
        <taxon>Metazoa</taxon>
        <taxon>Ecdysozoa</taxon>
        <taxon>Arthropoda</taxon>
        <taxon>Chelicerata</taxon>
        <taxon>Arachnida</taxon>
        <taxon>Acari</taxon>
        <taxon>Parasitiformes</taxon>
        <taxon>Ixodida</taxon>
        <taxon>Ixodoidea</taxon>
        <taxon>Ixodidae</taxon>
        <taxon>Ixodinae</taxon>
        <taxon>Ixodes</taxon>
    </lineage>
</organism>
<proteinExistence type="predicted"/>
<evidence type="ECO:0000313" key="2">
    <source>
        <dbReference type="Proteomes" id="UP000805193"/>
    </source>
</evidence>
<gene>
    <name evidence="1" type="ORF">HPB47_027800</name>
</gene>
<comment type="caution">
    <text evidence="1">The sequence shown here is derived from an EMBL/GenBank/DDBJ whole genome shotgun (WGS) entry which is preliminary data.</text>
</comment>
<protein>
    <submittedName>
        <fullName evidence="1">Uncharacterized protein</fullName>
    </submittedName>
</protein>
<dbReference type="Proteomes" id="UP000805193">
    <property type="component" value="Unassembled WGS sequence"/>
</dbReference>
<reference evidence="1 2" key="1">
    <citation type="journal article" date="2020" name="Cell">
        <title>Large-Scale Comparative Analyses of Tick Genomes Elucidate Their Genetic Diversity and Vector Capacities.</title>
        <authorList>
            <consortium name="Tick Genome and Microbiome Consortium (TIGMIC)"/>
            <person name="Jia N."/>
            <person name="Wang J."/>
            <person name="Shi W."/>
            <person name="Du L."/>
            <person name="Sun Y."/>
            <person name="Zhan W."/>
            <person name="Jiang J.F."/>
            <person name="Wang Q."/>
            <person name="Zhang B."/>
            <person name="Ji P."/>
            <person name="Bell-Sakyi L."/>
            <person name="Cui X.M."/>
            <person name="Yuan T.T."/>
            <person name="Jiang B.G."/>
            <person name="Yang W.F."/>
            <person name="Lam T.T."/>
            <person name="Chang Q.C."/>
            <person name="Ding S.J."/>
            <person name="Wang X.J."/>
            <person name="Zhu J.G."/>
            <person name="Ruan X.D."/>
            <person name="Zhao L."/>
            <person name="Wei J.T."/>
            <person name="Ye R.Z."/>
            <person name="Que T.C."/>
            <person name="Du C.H."/>
            <person name="Zhou Y.H."/>
            <person name="Cheng J.X."/>
            <person name="Dai P.F."/>
            <person name="Guo W.B."/>
            <person name="Han X.H."/>
            <person name="Huang E.J."/>
            <person name="Li L.F."/>
            <person name="Wei W."/>
            <person name="Gao Y.C."/>
            <person name="Liu J.Z."/>
            <person name="Shao H.Z."/>
            <person name="Wang X."/>
            <person name="Wang C.C."/>
            <person name="Yang T.C."/>
            <person name="Huo Q.B."/>
            <person name="Li W."/>
            <person name="Chen H.Y."/>
            <person name="Chen S.E."/>
            <person name="Zhou L.G."/>
            <person name="Ni X.B."/>
            <person name="Tian J.H."/>
            <person name="Sheng Y."/>
            <person name="Liu T."/>
            <person name="Pan Y.S."/>
            <person name="Xia L.Y."/>
            <person name="Li J."/>
            <person name="Zhao F."/>
            <person name="Cao W.C."/>
        </authorList>
    </citation>
    <scope>NUCLEOTIDE SEQUENCE [LARGE SCALE GENOMIC DNA]</scope>
    <source>
        <strain evidence="1">Iper-2018</strain>
    </source>
</reference>
<name>A0AC60PVG5_IXOPE</name>
<evidence type="ECO:0000313" key="1">
    <source>
        <dbReference type="EMBL" id="KAG0425010.1"/>
    </source>
</evidence>
<keyword evidence="2" id="KW-1185">Reference proteome</keyword>
<dbReference type="EMBL" id="JABSTQ010009906">
    <property type="protein sequence ID" value="KAG0425010.1"/>
    <property type="molecule type" value="Genomic_DNA"/>
</dbReference>
<accession>A0AC60PVG5</accession>
<sequence>MGKHLTSYTAGFKLKVVAFALEHSKRAARRHYNVDKKCVRRWCNQKDALASMNKTRRAFCGMLQPLYVDVNRPFKVEFRRCYTEWMAISLGIVAKSFKVTGISNKLDGTEDDLVWERVLEQPDSSTEDSSSDQE</sequence>